<dbReference type="Proteomes" id="UP000605201">
    <property type="component" value="Unassembled WGS sequence"/>
</dbReference>
<sequence>MRPFARSERVSGHIQKVLSDILKKNIKDPRLEMATITGVKMSRDLKTARIYFTTSGGKNSSKKAAEGFNSARGYVKRTLAEQLGLRYMPEIKFFYDESFEYGSHIDKVLKAIETDNG</sequence>
<dbReference type="PANTHER" id="PTHR33515">
    <property type="entry name" value="RIBOSOME-BINDING FACTOR A, CHLOROPLASTIC-RELATED"/>
    <property type="match status" value="1"/>
</dbReference>
<dbReference type="GO" id="GO:0005829">
    <property type="term" value="C:cytosol"/>
    <property type="evidence" value="ECO:0007669"/>
    <property type="project" value="TreeGrafter"/>
</dbReference>
<dbReference type="InterPro" id="IPR020053">
    <property type="entry name" value="Ribosome-bd_factorA_CS"/>
</dbReference>
<dbReference type="PANTHER" id="PTHR33515:SF1">
    <property type="entry name" value="RIBOSOME-BINDING FACTOR A, CHLOROPLASTIC-RELATED"/>
    <property type="match status" value="1"/>
</dbReference>
<dbReference type="Pfam" id="PF02033">
    <property type="entry name" value="RBFA"/>
    <property type="match status" value="1"/>
</dbReference>
<evidence type="ECO:0000256" key="1">
    <source>
        <dbReference type="ARBA" id="ARBA00022517"/>
    </source>
</evidence>
<evidence type="ECO:0000313" key="3">
    <source>
        <dbReference type="EMBL" id="MBC8430433.1"/>
    </source>
</evidence>
<keyword evidence="1 2" id="KW-0690">Ribosome biogenesis</keyword>
<gene>
    <name evidence="2 3" type="primary">rbfA</name>
    <name evidence="3" type="ORF">H8D96_00795</name>
</gene>
<keyword evidence="2" id="KW-0963">Cytoplasm</keyword>
<dbReference type="InterPro" id="IPR000238">
    <property type="entry name" value="RbfA"/>
</dbReference>
<dbReference type="InterPro" id="IPR015946">
    <property type="entry name" value="KH_dom-like_a/b"/>
</dbReference>
<dbReference type="PROSITE" id="PS01319">
    <property type="entry name" value="RBFA"/>
    <property type="match status" value="1"/>
</dbReference>
<dbReference type="GO" id="GO:0030490">
    <property type="term" value="P:maturation of SSU-rRNA"/>
    <property type="evidence" value="ECO:0007669"/>
    <property type="project" value="UniProtKB-UniRule"/>
</dbReference>
<evidence type="ECO:0000313" key="4">
    <source>
        <dbReference type="Proteomes" id="UP000605201"/>
    </source>
</evidence>
<protein>
    <recommendedName>
        <fullName evidence="2">Ribosome-binding factor A</fullName>
    </recommendedName>
</protein>
<comment type="function">
    <text evidence="2">One of several proteins that assist in the late maturation steps of the functional core of the 30S ribosomal subunit. Associates with free 30S ribosomal subunits (but not with 30S subunits that are part of 70S ribosomes or polysomes). Required for efficient processing of 16S rRNA. May interact with the 5'-terminal helix region of 16S rRNA.</text>
</comment>
<dbReference type="EMBL" id="JACNIG010000042">
    <property type="protein sequence ID" value="MBC8430433.1"/>
    <property type="molecule type" value="Genomic_DNA"/>
</dbReference>
<dbReference type="GO" id="GO:0043024">
    <property type="term" value="F:ribosomal small subunit binding"/>
    <property type="evidence" value="ECO:0007669"/>
    <property type="project" value="TreeGrafter"/>
</dbReference>
<name>A0A8J6TNY3_9BACT</name>
<dbReference type="NCBIfam" id="TIGR00082">
    <property type="entry name" value="rbfA"/>
    <property type="match status" value="1"/>
</dbReference>
<dbReference type="AlphaFoldDB" id="A0A8J6TNY3"/>
<evidence type="ECO:0000256" key="2">
    <source>
        <dbReference type="HAMAP-Rule" id="MF_00003"/>
    </source>
</evidence>
<comment type="subcellular location">
    <subcellularLocation>
        <location evidence="2">Cytoplasm</location>
    </subcellularLocation>
</comment>
<dbReference type="InterPro" id="IPR023799">
    <property type="entry name" value="RbfA_dom_sf"/>
</dbReference>
<comment type="caution">
    <text evidence="3">The sequence shown here is derived from an EMBL/GenBank/DDBJ whole genome shotgun (WGS) entry which is preliminary data.</text>
</comment>
<accession>A0A8J6TNY3</accession>
<proteinExistence type="inferred from homology"/>
<dbReference type="HAMAP" id="MF_00003">
    <property type="entry name" value="RbfA"/>
    <property type="match status" value="1"/>
</dbReference>
<dbReference type="Gene3D" id="3.30.300.20">
    <property type="match status" value="1"/>
</dbReference>
<organism evidence="3 4">
    <name type="scientific">Candidatus Desulfatibia vada</name>
    <dbReference type="NCBI Taxonomy" id="2841696"/>
    <lineage>
        <taxon>Bacteria</taxon>
        <taxon>Pseudomonadati</taxon>
        <taxon>Thermodesulfobacteriota</taxon>
        <taxon>Desulfobacteria</taxon>
        <taxon>Desulfobacterales</taxon>
        <taxon>Desulfobacterales incertae sedis</taxon>
        <taxon>Candidatus Desulfatibia</taxon>
    </lineage>
</organism>
<comment type="similarity">
    <text evidence="2">Belongs to the RbfA family.</text>
</comment>
<dbReference type="SUPFAM" id="SSF89919">
    <property type="entry name" value="Ribosome-binding factor A, RbfA"/>
    <property type="match status" value="1"/>
</dbReference>
<reference evidence="3 4" key="1">
    <citation type="submission" date="2020-08" db="EMBL/GenBank/DDBJ databases">
        <title>Bridging the membrane lipid divide: bacteria of the FCB group superphylum have the potential to synthesize archaeal ether lipids.</title>
        <authorList>
            <person name="Villanueva L."/>
            <person name="Von Meijenfeldt F.A.B."/>
            <person name="Westbye A.B."/>
            <person name="Yadav S."/>
            <person name="Hopmans E.C."/>
            <person name="Dutilh B.E."/>
            <person name="Sinninghe Damste J.S."/>
        </authorList>
    </citation>
    <scope>NUCLEOTIDE SEQUENCE [LARGE SCALE GENOMIC DNA]</scope>
    <source>
        <strain evidence="3">NIOZ-UU17</strain>
    </source>
</reference>
<comment type="subunit">
    <text evidence="2">Monomer. Binds 30S ribosomal subunits, but not 50S ribosomal subunits or 70S ribosomes.</text>
</comment>